<dbReference type="AlphaFoldDB" id="D8QI78"/>
<dbReference type="HOGENOM" id="CLU_683623_0_0_1"/>
<feature type="compositionally biased region" description="Polar residues" evidence="1">
    <location>
        <begin position="67"/>
        <end position="78"/>
    </location>
</feature>
<feature type="region of interest" description="Disordered" evidence="1">
    <location>
        <begin position="46"/>
        <end position="160"/>
    </location>
</feature>
<dbReference type="InterPro" id="IPR013087">
    <property type="entry name" value="Znf_C2H2_type"/>
</dbReference>
<proteinExistence type="predicted"/>
<name>D8QI78_SCHCM</name>
<accession>D8QI78</accession>
<dbReference type="EMBL" id="GL377313">
    <property type="protein sequence ID" value="EFI92360.1"/>
    <property type="molecule type" value="Genomic_DNA"/>
</dbReference>
<keyword evidence="4" id="KW-1185">Reference proteome</keyword>
<protein>
    <recommendedName>
        <fullName evidence="2">C2H2-type domain-containing protein</fullName>
    </recommendedName>
</protein>
<evidence type="ECO:0000313" key="4">
    <source>
        <dbReference type="Proteomes" id="UP000007431"/>
    </source>
</evidence>
<dbReference type="Proteomes" id="UP000007431">
    <property type="component" value="Unassembled WGS sequence"/>
</dbReference>
<dbReference type="PROSITE" id="PS00028">
    <property type="entry name" value="ZINC_FINGER_C2H2_1"/>
    <property type="match status" value="1"/>
</dbReference>
<dbReference type="RefSeq" id="XP_003027263.1">
    <property type="nucleotide sequence ID" value="XM_003027217.1"/>
</dbReference>
<feature type="region of interest" description="Disordered" evidence="1">
    <location>
        <begin position="188"/>
        <end position="254"/>
    </location>
</feature>
<dbReference type="KEGG" id="scm:SCHCO_02556198"/>
<feature type="region of interest" description="Disordered" evidence="1">
    <location>
        <begin position="1"/>
        <end position="26"/>
    </location>
</feature>
<gene>
    <name evidence="3" type="ORF">SCHCODRAFT_258642</name>
</gene>
<reference evidence="3 4" key="1">
    <citation type="journal article" date="2010" name="Nat. Biotechnol.">
        <title>Genome sequence of the model mushroom Schizophyllum commune.</title>
        <authorList>
            <person name="Ohm R.A."/>
            <person name="de Jong J.F."/>
            <person name="Lugones L.G."/>
            <person name="Aerts A."/>
            <person name="Kothe E."/>
            <person name="Stajich J.E."/>
            <person name="de Vries R.P."/>
            <person name="Record E."/>
            <person name="Levasseur A."/>
            <person name="Baker S.E."/>
            <person name="Bartholomew K.A."/>
            <person name="Coutinho P.M."/>
            <person name="Erdmann S."/>
            <person name="Fowler T.J."/>
            <person name="Gathman A.C."/>
            <person name="Lombard V."/>
            <person name="Henrissat B."/>
            <person name="Knabe N."/>
            <person name="Kuees U."/>
            <person name="Lilly W.W."/>
            <person name="Lindquist E."/>
            <person name="Lucas S."/>
            <person name="Magnuson J.K."/>
            <person name="Piumi F."/>
            <person name="Raudaskoski M."/>
            <person name="Salamov A."/>
            <person name="Schmutz J."/>
            <person name="Schwarze F.W.M.R."/>
            <person name="vanKuyk P.A."/>
            <person name="Horton J.S."/>
            <person name="Grigoriev I.V."/>
            <person name="Woesten H.A.B."/>
        </authorList>
    </citation>
    <scope>NUCLEOTIDE SEQUENCE [LARGE SCALE GENOMIC DNA]</scope>
    <source>
        <strain evidence="4">H4-8 / FGSC 9210</strain>
    </source>
</reference>
<evidence type="ECO:0000259" key="2">
    <source>
        <dbReference type="PROSITE" id="PS00028"/>
    </source>
</evidence>
<organism evidence="4">
    <name type="scientific">Schizophyllum commune (strain H4-8 / FGSC 9210)</name>
    <name type="common">Split gill fungus</name>
    <dbReference type="NCBI Taxonomy" id="578458"/>
    <lineage>
        <taxon>Eukaryota</taxon>
        <taxon>Fungi</taxon>
        <taxon>Dikarya</taxon>
        <taxon>Basidiomycota</taxon>
        <taxon>Agaricomycotina</taxon>
        <taxon>Agaricomycetes</taxon>
        <taxon>Agaricomycetidae</taxon>
        <taxon>Agaricales</taxon>
        <taxon>Schizophyllaceae</taxon>
        <taxon>Schizophyllum</taxon>
    </lineage>
</organism>
<evidence type="ECO:0000313" key="3">
    <source>
        <dbReference type="EMBL" id="EFI92360.1"/>
    </source>
</evidence>
<dbReference type="VEuPathDB" id="FungiDB:SCHCODRAFT_02556198"/>
<feature type="compositionally biased region" description="Polar residues" evidence="1">
    <location>
        <begin position="197"/>
        <end position="214"/>
    </location>
</feature>
<dbReference type="InParanoid" id="D8QI78"/>
<dbReference type="GeneID" id="9593576"/>
<feature type="compositionally biased region" description="Polar residues" evidence="1">
    <location>
        <begin position="50"/>
        <end position="60"/>
    </location>
</feature>
<sequence length="403" mass="43389">MNTSATASDNARPVVGTRQRKLSIRPSTLNVRRQGMYGTEETVAELDSLISGSSRGTAQEPSPVYPTPTSIRSPSGTSRHARLPSGSSTSVIGAPGRASNVDAERRPRQTQSLTPAQELAREYRQSLARSPSPPRHTRHLSAQVPGPKGSRRMDSNGNRLSKYDDAYFATKTKVDEASIAGVKSLLMQDTQSDKRSSVLSSRTRSMYETASSAGGSWVMPTPPSSHFDSAVELKSPPRATSMASPPSSALLERRRSKPLPPIICDKPVSASPVSSATAPNSASTITANLLTPKIRSTESRAADMQELAEIAARIVVQQGKGPNDRVRCPIPGCRDVLENAKKLALHLHIHELDERIYDPNAHAVRDLSLYASTGGLPVPYTVRSSNTSPLKETFSHIMNALKP</sequence>
<evidence type="ECO:0000256" key="1">
    <source>
        <dbReference type="SAM" id="MobiDB-lite"/>
    </source>
</evidence>
<feature type="domain" description="C2H2-type" evidence="2">
    <location>
        <begin position="328"/>
        <end position="350"/>
    </location>
</feature>
<dbReference type="OrthoDB" id="3258262at2759"/>